<evidence type="ECO:0000313" key="1">
    <source>
        <dbReference type="EMBL" id="EEF45991.1"/>
    </source>
</evidence>
<gene>
    <name evidence="1" type="ORF">RCOM_1645080</name>
</gene>
<dbReference type="EMBL" id="EQ973805">
    <property type="protein sequence ID" value="EEF45991.1"/>
    <property type="molecule type" value="Genomic_DNA"/>
</dbReference>
<keyword evidence="2" id="KW-1185">Reference proteome</keyword>
<dbReference type="InParanoid" id="B9RRK5"/>
<dbReference type="Proteomes" id="UP000008311">
    <property type="component" value="Unassembled WGS sequence"/>
</dbReference>
<name>B9RRK5_RICCO</name>
<organism evidence="1 2">
    <name type="scientific">Ricinus communis</name>
    <name type="common">Castor bean</name>
    <dbReference type="NCBI Taxonomy" id="3988"/>
    <lineage>
        <taxon>Eukaryota</taxon>
        <taxon>Viridiplantae</taxon>
        <taxon>Streptophyta</taxon>
        <taxon>Embryophyta</taxon>
        <taxon>Tracheophyta</taxon>
        <taxon>Spermatophyta</taxon>
        <taxon>Magnoliopsida</taxon>
        <taxon>eudicotyledons</taxon>
        <taxon>Gunneridae</taxon>
        <taxon>Pentapetalae</taxon>
        <taxon>rosids</taxon>
        <taxon>fabids</taxon>
        <taxon>Malpighiales</taxon>
        <taxon>Euphorbiaceae</taxon>
        <taxon>Acalyphoideae</taxon>
        <taxon>Acalypheae</taxon>
        <taxon>Ricinus</taxon>
    </lineage>
</organism>
<reference evidence="2" key="1">
    <citation type="journal article" date="2010" name="Nat. Biotechnol.">
        <title>Draft genome sequence of the oilseed species Ricinus communis.</title>
        <authorList>
            <person name="Chan A.P."/>
            <person name="Crabtree J."/>
            <person name="Zhao Q."/>
            <person name="Lorenzi H."/>
            <person name="Orvis J."/>
            <person name="Puiu D."/>
            <person name="Melake-Berhan A."/>
            <person name="Jones K.M."/>
            <person name="Redman J."/>
            <person name="Chen G."/>
            <person name="Cahoon E.B."/>
            <person name="Gedil M."/>
            <person name="Stanke M."/>
            <person name="Haas B.J."/>
            <person name="Wortman J.R."/>
            <person name="Fraser-Liggett C.M."/>
            <person name="Ravel J."/>
            <person name="Rabinowicz P.D."/>
        </authorList>
    </citation>
    <scope>NUCLEOTIDE SEQUENCE [LARGE SCALE GENOMIC DNA]</scope>
    <source>
        <strain evidence="2">cv. Hale</strain>
    </source>
</reference>
<protein>
    <submittedName>
        <fullName evidence="1">Uncharacterized protein</fullName>
    </submittedName>
</protein>
<proteinExistence type="predicted"/>
<evidence type="ECO:0000313" key="2">
    <source>
        <dbReference type="Proteomes" id="UP000008311"/>
    </source>
</evidence>
<sequence>MSKHVYNTGRRFCFQWHSSSSRLPFVFGPKPPIEIITTSMHAVIPTNTPATPNSRSRCAIMKPDIIAPTRLAE</sequence>
<dbReference type="AlphaFoldDB" id="B9RRK5"/>
<accession>B9RRK5</accession>